<organism evidence="10">
    <name type="scientific">mine drainage metagenome</name>
    <dbReference type="NCBI Taxonomy" id="410659"/>
    <lineage>
        <taxon>unclassified sequences</taxon>
        <taxon>metagenomes</taxon>
        <taxon>ecological metagenomes</taxon>
    </lineage>
</organism>
<gene>
    <name evidence="10" type="primary">trpC</name>
    <name evidence="10" type="ORF">CARN2_1783</name>
</gene>
<dbReference type="NCBIfam" id="NF001370">
    <property type="entry name" value="PRK00278.1-2"/>
    <property type="match status" value="1"/>
</dbReference>
<dbReference type="FunFam" id="3.20.20.70:FF:000024">
    <property type="entry name" value="Indole-3-glycerol phosphate synthase"/>
    <property type="match status" value="1"/>
</dbReference>
<reference evidence="10" key="1">
    <citation type="submission" date="2009-10" db="EMBL/GenBank/DDBJ databases">
        <title>Diversity of trophic interactions inside an arsenic-rich microbial ecosystem.</title>
        <authorList>
            <person name="Bertin P.N."/>
            <person name="Heinrich-Salmeron A."/>
            <person name="Pelletier E."/>
            <person name="Goulhen-Chollet F."/>
            <person name="Arsene-Ploetze F."/>
            <person name="Gallien S."/>
            <person name="Calteau A."/>
            <person name="Vallenet D."/>
            <person name="Casiot C."/>
            <person name="Chane-Woon-Ming B."/>
            <person name="Giloteaux L."/>
            <person name="Barakat M."/>
            <person name="Bonnefoy V."/>
            <person name="Bruneel O."/>
            <person name="Chandler M."/>
            <person name="Cleiss J."/>
            <person name="Duran R."/>
            <person name="Elbaz-Poulichet F."/>
            <person name="Fonknechten N."/>
            <person name="Lauga B."/>
            <person name="Mornico D."/>
            <person name="Ortet P."/>
            <person name="Schaeffer C."/>
            <person name="Siguier P."/>
            <person name="Alexander Thil Smith A."/>
            <person name="Van Dorsselaer A."/>
            <person name="Weissenbach J."/>
            <person name="Medigue C."/>
            <person name="Le Paslier D."/>
        </authorList>
    </citation>
    <scope>NUCLEOTIDE SEQUENCE</scope>
</reference>
<dbReference type="CDD" id="cd00331">
    <property type="entry name" value="IGPS"/>
    <property type="match status" value="1"/>
</dbReference>
<evidence type="ECO:0000256" key="2">
    <source>
        <dbReference type="ARBA" id="ARBA00004696"/>
    </source>
</evidence>
<keyword evidence="8 10" id="KW-0456">Lyase</keyword>
<dbReference type="EMBL" id="CABM01000007">
    <property type="protein sequence ID" value="CBH95521.1"/>
    <property type="molecule type" value="Genomic_DNA"/>
</dbReference>
<dbReference type="Gene3D" id="3.20.20.70">
    <property type="entry name" value="Aldolase class I"/>
    <property type="match status" value="1"/>
</dbReference>
<dbReference type="AlphaFoldDB" id="E6PKS0"/>
<dbReference type="HAMAP" id="MF_00134_B">
    <property type="entry name" value="IGPS_B"/>
    <property type="match status" value="1"/>
</dbReference>
<evidence type="ECO:0000256" key="3">
    <source>
        <dbReference type="ARBA" id="ARBA00012362"/>
    </source>
</evidence>
<feature type="domain" description="Indole-3-glycerol phosphate synthase" evidence="9">
    <location>
        <begin position="4"/>
        <end position="259"/>
    </location>
</feature>
<dbReference type="NCBIfam" id="NF001373">
    <property type="entry name" value="PRK00278.1-6"/>
    <property type="match status" value="1"/>
</dbReference>
<protein>
    <recommendedName>
        <fullName evidence="3">indole-3-glycerol-phosphate synthase</fullName>
        <ecNumber evidence="3">4.1.1.48</ecNumber>
    </recommendedName>
</protein>
<evidence type="ECO:0000256" key="4">
    <source>
        <dbReference type="ARBA" id="ARBA00022605"/>
    </source>
</evidence>
<keyword evidence="5" id="KW-0210">Decarboxylase</keyword>
<evidence type="ECO:0000256" key="1">
    <source>
        <dbReference type="ARBA" id="ARBA00001633"/>
    </source>
</evidence>
<name>E6PKS0_9ZZZZ</name>
<dbReference type="InterPro" id="IPR013785">
    <property type="entry name" value="Aldolase_TIM"/>
</dbReference>
<evidence type="ECO:0000313" key="10">
    <source>
        <dbReference type="EMBL" id="CBH95521.1"/>
    </source>
</evidence>
<evidence type="ECO:0000256" key="7">
    <source>
        <dbReference type="ARBA" id="ARBA00023141"/>
    </source>
</evidence>
<evidence type="ECO:0000256" key="6">
    <source>
        <dbReference type="ARBA" id="ARBA00022822"/>
    </source>
</evidence>
<dbReference type="SUPFAM" id="SSF51366">
    <property type="entry name" value="Ribulose-phoshate binding barrel"/>
    <property type="match status" value="1"/>
</dbReference>
<evidence type="ECO:0000259" key="9">
    <source>
        <dbReference type="Pfam" id="PF00218"/>
    </source>
</evidence>
<dbReference type="EC" id="4.1.1.48" evidence="3"/>
<dbReference type="InterPro" id="IPR045186">
    <property type="entry name" value="Indole-3-glycerol_P_synth"/>
</dbReference>
<comment type="caution">
    <text evidence="10">The sequence shown here is derived from an EMBL/GenBank/DDBJ whole genome shotgun (WGS) entry which is preliminary data.</text>
</comment>
<proteinExistence type="inferred from homology"/>
<sequence>MSILQKIREKKIEEIIEAKRLRPRAALEAAVRGQTPPRNFTRAIANHYFEGSLALIAEMKKASPSKGLLRKDFDVRRIAQSYRDGGAACLSVLTDRTFFQGNPEFVQMAKGEVDLPVLRKDFLIDPYQVVESRAMHADCILIILAMVDEVLAHELEAAAIELGLHVLIEIHDERELARAMGMKSQLIGINNRDLATFEADLTTSIRLFALFEPGRLAISESGISGPSDVHRLADAGIHAFLIGESLLKVDNIEKITRELLVPR</sequence>
<dbReference type="GO" id="GO:0000162">
    <property type="term" value="P:L-tryptophan biosynthetic process"/>
    <property type="evidence" value="ECO:0007669"/>
    <property type="project" value="UniProtKB-UniPathway"/>
</dbReference>
<dbReference type="GO" id="GO:0004425">
    <property type="term" value="F:indole-3-glycerol-phosphate synthase activity"/>
    <property type="evidence" value="ECO:0007669"/>
    <property type="project" value="UniProtKB-EC"/>
</dbReference>
<dbReference type="PANTHER" id="PTHR22854">
    <property type="entry name" value="TRYPTOPHAN BIOSYNTHESIS PROTEIN"/>
    <property type="match status" value="1"/>
</dbReference>
<dbReference type="GO" id="GO:0004640">
    <property type="term" value="F:phosphoribosylanthranilate isomerase activity"/>
    <property type="evidence" value="ECO:0007669"/>
    <property type="project" value="TreeGrafter"/>
</dbReference>
<dbReference type="InterPro" id="IPR001468">
    <property type="entry name" value="Indole-3-GlycerolPSynthase_CS"/>
</dbReference>
<comment type="pathway">
    <text evidence="2">Amino-acid biosynthesis; L-tryptophan biosynthesis; L-tryptophan from chorismate: step 4/5.</text>
</comment>
<dbReference type="Pfam" id="PF00218">
    <property type="entry name" value="IGPS"/>
    <property type="match status" value="1"/>
</dbReference>
<keyword evidence="7" id="KW-0057">Aromatic amino acid biosynthesis</keyword>
<evidence type="ECO:0000256" key="8">
    <source>
        <dbReference type="ARBA" id="ARBA00023239"/>
    </source>
</evidence>
<dbReference type="NCBIfam" id="NF001377">
    <property type="entry name" value="PRK00278.2-4"/>
    <property type="match status" value="1"/>
</dbReference>
<comment type="catalytic activity">
    <reaction evidence="1">
        <text>1-(2-carboxyphenylamino)-1-deoxy-D-ribulose 5-phosphate + H(+) = (1S,2R)-1-C-(indol-3-yl)glycerol 3-phosphate + CO2 + H2O</text>
        <dbReference type="Rhea" id="RHEA:23476"/>
        <dbReference type="ChEBI" id="CHEBI:15377"/>
        <dbReference type="ChEBI" id="CHEBI:15378"/>
        <dbReference type="ChEBI" id="CHEBI:16526"/>
        <dbReference type="ChEBI" id="CHEBI:58613"/>
        <dbReference type="ChEBI" id="CHEBI:58866"/>
        <dbReference type="EC" id="4.1.1.48"/>
    </reaction>
</comment>
<dbReference type="UniPathway" id="UPA00035">
    <property type="reaction ID" value="UER00043"/>
</dbReference>
<dbReference type="PROSITE" id="PS00614">
    <property type="entry name" value="IGPS"/>
    <property type="match status" value="1"/>
</dbReference>
<accession>E6PKS0</accession>
<dbReference type="PANTHER" id="PTHR22854:SF2">
    <property type="entry name" value="INDOLE-3-GLYCEROL-PHOSPHATE SYNTHASE"/>
    <property type="match status" value="1"/>
</dbReference>
<evidence type="ECO:0000256" key="5">
    <source>
        <dbReference type="ARBA" id="ARBA00022793"/>
    </source>
</evidence>
<keyword evidence="6" id="KW-0822">Tryptophan biosynthesis</keyword>
<keyword evidence="4" id="KW-0028">Amino-acid biosynthesis</keyword>
<dbReference type="InterPro" id="IPR011060">
    <property type="entry name" value="RibuloseP-bd_barrel"/>
</dbReference>
<dbReference type="InterPro" id="IPR013798">
    <property type="entry name" value="Indole-3-glycerol_P_synth_dom"/>
</dbReference>